<dbReference type="AlphaFoldDB" id="A0A8J2RDZ2"/>
<name>A0A8J2RDZ2_9CRUS</name>
<evidence type="ECO:0000259" key="2">
    <source>
        <dbReference type="Pfam" id="PF12937"/>
    </source>
</evidence>
<reference evidence="3" key="1">
    <citation type="submission" date="2021-11" db="EMBL/GenBank/DDBJ databases">
        <authorList>
            <person name="Schell T."/>
        </authorList>
    </citation>
    <scope>NUCLEOTIDE SEQUENCE</scope>
    <source>
        <strain evidence="3">M5</strain>
    </source>
</reference>
<dbReference type="PANTHER" id="PTHR14604">
    <property type="entry name" value="WD40 REPEAT PF20"/>
    <property type="match status" value="1"/>
</dbReference>
<dbReference type="InterPro" id="IPR001680">
    <property type="entry name" value="WD40_rpt"/>
</dbReference>
<feature type="domain" description="F-box" evidence="2">
    <location>
        <begin position="28"/>
        <end position="63"/>
    </location>
</feature>
<accession>A0A8J2RDZ2</accession>
<dbReference type="InterPro" id="IPR036047">
    <property type="entry name" value="F-box-like_dom_sf"/>
</dbReference>
<gene>
    <name evidence="3" type="ORF">DGAL_LOCUS2975</name>
</gene>
<dbReference type="InterPro" id="IPR050995">
    <property type="entry name" value="WD-F-box_domain-protein"/>
</dbReference>
<comment type="caution">
    <text evidence="3">The sequence shown here is derived from an EMBL/GenBank/DDBJ whole genome shotgun (WGS) entry which is preliminary data.</text>
</comment>
<evidence type="ECO:0000313" key="3">
    <source>
        <dbReference type="EMBL" id="CAH0100688.1"/>
    </source>
</evidence>
<proteinExistence type="predicted"/>
<dbReference type="PROSITE" id="PS50082">
    <property type="entry name" value="WD_REPEATS_2"/>
    <property type="match status" value="1"/>
</dbReference>
<sequence length="505" mass="58227">MDAIDETTTWPFDTEPEKNFLIEKIFTLKIFGYLDYESLRKAENVCVMWKKAIANGRLWEKLYGRNVQFIPDWGKMEQVLRLRNSALFPFPLKDGIEYHKEVSCQIGDTIKKLETNWSNGIHSGTNYSINTTPSRKKAMKPVDFSMNQRWIARALPDGRISTRNRWAPEEEHFANLSPNNNIPINDGDQHPIIESIQFNDEVLVAVGVVATRKIVFIFEVKEQVESPLLRCSAWKVIENTEASDNLYRFDSKFCIRLKGDLLLLCGKKIADLSTVVSLMNVRTKASIYKNYEVPSRIGQLTNFALDDWRVVLFFGRKETSRSSKMDRYLLQIRDSATFLLLRSFVLPIIHSDICHFDYSSGFVVTGSDDSPIRIWNATEGTCDGNFQHGCQNLSSLKTVADRLILTCDGQGIVKLWNMYAALNPETRDDPSKVFLRTLDAPIPPYWSFRQIKSLAMQADEFQIVLVLQYDTKSPQLYVMDFFSGGETHEEECQRKTRQNCKRRRV</sequence>
<organism evidence="3 4">
    <name type="scientific">Daphnia galeata</name>
    <dbReference type="NCBI Taxonomy" id="27404"/>
    <lineage>
        <taxon>Eukaryota</taxon>
        <taxon>Metazoa</taxon>
        <taxon>Ecdysozoa</taxon>
        <taxon>Arthropoda</taxon>
        <taxon>Crustacea</taxon>
        <taxon>Branchiopoda</taxon>
        <taxon>Diplostraca</taxon>
        <taxon>Cladocera</taxon>
        <taxon>Anomopoda</taxon>
        <taxon>Daphniidae</taxon>
        <taxon>Daphnia</taxon>
    </lineage>
</organism>
<dbReference type="InterPro" id="IPR015943">
    <property type="entry name" value="WD40/YVTN_repeat-like_dom_sf"/>
</dbReference>
<evidence type="ECO:0000313" key="4">
    <source>
        <dbReference type="Proteomes" id="UP000789390"/>
    </source>
</evidence>
<keyword evidence="1" id="KW-0853">WD repeat</keyword>
<dbReference type="InterPro" id="IPR036322">
    <property type="entry name" value="WD40_repeat_dom_sf"/>
</dbReference>
<dbReference type="OrthoDB" id="6334438at2759"/>
<dbReference type="SUPFAM" id="SSF81383">
    <property type="entry name" value="F-box domain"/>
    <property type="match status" value="1"/>
</dbReference>
<dbReference type="Gene3D" id="1.20.1280.50">
    <property type="match status" value="1"/>
</dbReference>
<dbReference type="PANTHER" id="PTHR14604:SF4">
    <property type="entry name" value="F-BOX DOMAIN-CONTAINING PROTEIN"/>
    <property type="match status" value="1"/>
</dbReference>
<dbReference type="SUPFAM" id="SSF50978">
    <property type="entry name" value="WD40 repeat-like"/>
    <property type="match status" value="2"/>
</dbReference>
<dbReference type="InterPro" id="IPR001810">
    <property type="entry name" value="F-box_dom"/>
</dbReference>
<dbReference type="Proteomes" id="UP000789390">
    <property type="component" value="Unassembled WGS sequence"/>
</dbReference>
<evidence type="ECO:0000256" key="1">
    <source>
        <dbReference type="PROSITE-ProRule" id="PRU00221"/>
    </source>
</evidence>
<dbReference type="EMBL" id="CAKKLH010000043">
    <property type="protein sequence ID" value="CAH0100688.1"/>
    <property type="molecule type" value="Genomic_DNA"/>
</dbReference>
<dbReference type="Gene3D" id="2.130.10.10">
    <property type="entry name" value="YVTN repeat-like/Quinoprotein amine dehydrogenase"/>
    <property type="match status" value="1"/>
</dbReference>
<feature type="repeat" description="WD" evidence="1">
    <location>
        <begin position="356"/>
        <end position="385"/>
    </location>
</feature>
<keyword evidence="4" id="KW-1185">Reference proteome</keyword>
<dbReference type="Pfam" id="PF12937">
    <property type="entry name" value="F-box-like"/>
    <property type="match status" value="1"/>
</dbReference>
<protein>
    <recommendedName>
        <fullName evidence="2">F-box domain-containing protein</fullName>
    </recommendedName>
</protein>